<organism evidence="2 3">
    <name type="scientific">Trichomalopsis sarcophagae</name>
    <dbReference type="NCBI Taxonomy" id="543379"/>
    <lineage>
        <taxon>Eukaryota</taxon>
        <taxon>Metazoa</taxon>
        <taxon>Ecdysozoa</taxon>
        <taxon>Arthropoda</taxon>
        <taxon>Hexapoda</taxon>
        <taxon>Insecta</taxon>
        <taxon>Pterygota</taxon>
        <taxon>Neoptera</taxon>
        <taxon>Endopterygota</taxon>
        <taxon>Hymenoptera</taxon>
        <taxon>Apocrita</taxon>
        <taxon>Proctotrupomorpha</taxon>
        <taxon>Chalcidoidea</taxon>
        <taxon>Pteromalidae</taxon>
        <taxon>Pteromalinae</taxon>
        <taxon>Trichomalopsis</taxon>
    </lineage>
</organism>
<evidence type="ECO:0000256" key="1">
    <source>
        <dbReference type="SAM" id="SignalP"/>
    </source>
</evidence>
<comment type="caution">
    <text evidence="2">The sequence shown here is derived from an EMBL/GenBank/DDBJ whole genome shotgun (WGS) entry which is preliminary data.</text>
</comment>
<evidence type="ECO:0000313" key="2">
    <source>
        <dbReference type="EMBL" id="OXU31908.1"/>
    </source>
</evidence>
<gene>
    <name evidence="2" type="ORF">TSAR_003853</name>
</gene>
<feature type="chain" id="PRO_5012714637" evidence="1">
    <location>
        <begin position="26"/>
        <end position="95"/>
    </location>
</feature>
<keyword evidence="1" id="KW-0732">Signal</keyword>
<accession>A0A232FN67</accession>
<proteinExistence type="predicted"/>
<evidence type="ECO:0000313" key="3">
    <source>
        <dbReference type="Proteomes" id="UP000215335"/>
    </source>
</evidence>
<dbReference type="EMBL" id="NNAY01000018">
    <property type="protein sequence ID" value="OXU31908.1"/>
    <property type="molecule type" value="Genomic_DNA"/>
</dbReference>
<name>A0A232FN67_9HYME</name>
<sequence length="95" mass="10474">MSSIPVIIFVTCTVFAFIIANLCKAGIVGQIPDVRDEPVLPKNLTSIRNDTEKPKTSAYPEEEIDSFSYPGFILDSNPVCPNGQAYQYGECREAE</sequence>
<keyword evidence="3" id="KW-1185">Reference proteome</keyword>
<dbReference type="AlphaFoldDB" id="A0A232FN67"/>
<dbReference type="Proteomes" id="UP000215335">
    <property type="component" value="Unassembled WGS sequence"/>
</dbReference>
<protein>
    <submittedName>
        <fullName evidence="2">Uncharacterized protein</fullName>
    </submittedName>
</protein>
<reference evidence="2 3" key="1">
    <citation type="journal article" date="2017" name="Curr. Biol.">
        <title>The Evolution of Venom by Co-option of Single-Copy Genes.</title>
        <authorList>
            <person name="Martinson E.O."/>
            <person name="Mrinalini"/>
            <person name="Kelkar Y.D."/>
            <person name="Chang C.H."/>
            <person name="Werren J.H."/>
        </authorList>
    </citation>
    <scope>NUCLEOTIDE SEQUENCE [LARGE SCALE GENOMIC DNA]</scope>
    <source>
        <strain evidence="2 3">Alberta</strain>
        <tissue evidence="2">Whole body</tissue>
    </source>
</reference>
<feature type="signal peptide" evidence="1">
    <location>
        <begin position="1"/>
        <end position="25"/>
    </location>
</feature>